<dbReference type="Proteomes" id="UP000622166">
    <property type="component" value="Unassembled WGS sequence"/>
</dbReference>
<dbReference type="EMBL" id="BMVW01000014">
    <property type="protein sequence ID" value="GGZ30312.1"/>
    <property type="molecule type" value="Genomic_DNA"/>
</dbReference>
<keyword evidence="1" id="KW-0732">Signal</keyword>
<protein>
    <recommendedName>
        <fullName evidence="4">Beta-Ig-H3/fasciclin</fullName>
    </recommendedName>
</protein>
<dbReference type="Gene3D" id="2.60.40.20">
    <property type="entry name" value="Alpha-amylase inhibitor"/>
    <property type="match status" value="1"/>
</dbReference>
<evidence type="ECO:0000256" key="1">
    <source>
        <dbReference type="SAM" id="SignalP"/>
    </source>
</evidence>
<reference evidence="2" key="1">
    <citation type="journal article" date="2014" name="Int. J. Syst. Evol. Microbiol.">
        <title>Complete genome sequence of Corynebacterium casei LMG S-19264T (=DSM 44701T), isolated from a smear-ripened cheese.</title>
        <authorList>
            <consortium name="US DOE Joint Genome Institute (JGI-PGF)"/>
            <person name="Walter F."/>
            <person name="Albersmeier A."/>
            <person name="Kalinowski J."/>
            <person name="Ruckert C."/>
        </authorList>
    </citation>
    <scope>NUCLEOTIDE SEQUENCE</scope>
    <source>
        <strain evidence="2">JCM 4815</strain>
    </source>
</reference>
<evidence type="ECO:0008006" key="4">
    <source>
        <dbReference type="Google" id="ProtNLM"/>
    </source>
</evidence>
<comment type="caution">
    <text evidence="2">The sequence shown here is derived from an EMBL/GenBank/DDBJ whole genome shotgun (WGS) entry which is preliminary data.</text>
</comment>
<organism evidence="2 3">
    <name type="scientific">Streptomyces poonensis</name>
    <dbReference type="NCBI Taxonomy" id="68255"/>
    <lineage>
        <taxon>Bacteria</taxon>
        <taxon>Bacillati</taxon>
        <taxon>Actinomycetota</taxon>
        <taxon>Actinomycetes</taxon>
        <taxon>Kitasatosporales</taxon>
        <taxon>Streptomycetaceae</taxon>
        <taxon>Streptomyces</taxon>
    </lineage>
</organism>
<dbReference type="RefSeq" id="WP_189864232.1">
    <property type="nucleotide sequence ID" value="NZ_BMVW01000014.1"/>
</dbReference>
<accession>A0A918USK1</accession>
<name>A0A918USK1_9ACTN</name>
<evidence type="ECO:0000313" key="2">
    <source>
        <dbReference type="EMBL" id="GGZ30312.1"/>
    </source>
</evidence>
<feature type="signal peptide" evidence="1">
    <location>
        <begin position="1"/>
        <end position="30"/>
    </location>
</feature>
<reference evidence="2" key="2">
    <citation type="submission" date="2020-09" db="EMBL/GenBank/DDBJ databases">
        <authorList>
            <person name="Sun Q."/>
            <person name="Ohkuma M."/>
        </authorList>
    </citation>
    <scope>NUCLEOTIDE SEQUENCE</scope>
    <source>
        <strain evidence="2">JCM 4815</strain>
    </source>
</reference>
<gene>
    <name evidence="2" type="ORF">GCM10010365_58540</name>
</gene>
<keyword evidence="3" id="KW-1185">Reference proteome</keyword>
<proteinExistence type="predicted"/>
<dbReference type="InterPro" id="IPR036379">
    <property type="entry name" value="A-amylase_inhib_sf"/>
</dbReference>
<dbReference type="AlphaFoldDB" id="A0A918USK1"/>
<evidence type="ECO:0000313" key="3">
    <source>
        <dbReference type="Proteomes" id="UP000622166"/>
    </source>
</evidence>
<dbReference type="GO" id="GO:0015066">
    <property type="term" value="F:alpha-amylase inhibitor activity"/>
    <property type="evidence" value="ECO:0007669"/>
    <property type="project" value="InterPro"/>
</dbReference>
<sequence>MRIGRKIAACTVAAAAATVGLAVTAPTASAAPAAGGTAPACIGRYVDGDPDGFTVLLENNCGKTMRVQVVVAYAPDSSCYTLSAGASKLYTYRGITGVYDRTAVC</sequence>
<feature type="chain" id="PRO_5037070365" description="Beta-Ig-H3/fasciclin" evidence="1">
    <location>
        <begin position="31"/>
        <end position="105"/>
    </location>
</feature>